<dbReference type="InterPro" id="IPR036388">
    <property type="entry name" value="WH-like_DNA-bd_sf"/>
</dbReference>
<dbReference type="AlphaFoldDB" id="A0A0J6D2A8"/>
<dbReference type="Proteomes" id="UP000035996">
    <property type="component" value="Unassembled WGS sequence"/>
</dbReference>
<keyword evidence="5" id="KW-0804">Transcription</keyword>
<feature type="domain" description="RNA polymerase sigma factor 70 region 4 type 2" evidence="7">
    <location>
        <begin position="115"/>
        <end position="165"/>
    </location>
</feature>
<dbReference type="PANTHER" id="PTHR43133">
    <property type="entry name" value="RNA POLYMERASE ECF-TYPE SIGMA FACTO"/>
    <property type="match status" value="1"/>
</dbReference>
<proteinExistence type="inferred from homology"/>
<dbReference type="Gene3D" id="1.10.10.10">
    <property type="entry name" value="Winged helix-like DNA-binding domain superfamily/Winged helix DNA-binding domain"/>
    <property type="match status" value="1"/>
</dbReference>
<evidence type="ECO:0000256" key="4">
    <source>
        <dbReference type="ARBA" id="ARBA00023125"/>
    </source>
</evidence>
<dbReference type="GO" id="GO:0016987">
    <property type="term" value="F:sigma factor activity"/>
    <property type="evidence" value="ECO:0007669"/>
    <property type="project" value="UniProtKB-KW"/>
</dbReference>
<dbReference type="NCBIfam" id="TIGR02937">
    <property type="entry name" value="sigma70-ECF"/>
    <property type="match status" value="1"/>
</dbReference>
<dbReference type="InterPro" id="IPR014284">
    <property type="entry name" value="RNA_pol_sigma-70_dom"/>
</dbReference>
<reference evidence="8" key="1">
    <citation type="submission" date="2015-06" db="EMBL/GenBank/DDBJ databases">
        <authorList>
            <person name="Liu B."/>
            <person name="Wang J."/>
            <person name="Zhu Y."/>
            <person name="Liu G."/>
            <person name="Chen Q."/>
            <person name="Zheng C."/>
            <person name="Che J."/>
            <person name="Ge C."/>
            <person name="Shi H."/>
            <person name="Pan Z."/>
            <person name="Liu X."/>
        </authorList>
    </citation>
    <scope>NUCLEOTIDE SEQUENCE [LARGE SCALE GENOMIC DNA]</scope>
    <source>
        <strain evidence="8">DSM 16346</strain>
    </source>
</reference>
<evidence type="ECO:0000256" key="3">
    <source>
        <dbReference type="ARBA" id="ARBA00023082"/>
    </source>
</evidence>
<dbReference type="GO" id="GO:0006352">
    <property type="term" value="P:DNA-templated transcription initiation"/>
    <property type="evidence" value="ECO:0007669"/>
    <property type="project" value="InterPro"/>
</dbReference>
<gene>
    <name evidence="8" type="ORF">AB986_09805</name>
</gene>
<dbReference type="GO" id="GO:0003677">
    <property type="term" value="F:DNA binding"/>
    <property type="evidence" value="ECO:0007669"/>
    <property type="project" value="UniProtKB-KW"/>
</dbReference>
<evidence type="ECO:0000313" key="8">
    <source>
        <dbReference type="EMBL" id="KMM39465.1"/>
    </source>
</evidence>
<dbReference type="RefSeq" id="WP_048310636.1">
    <property type="nucleotide sequence ID" value="NZ_CP119526.1"/>
</dbReference>
<evidence type="ECO:0000256" key="1">
    <source>
        <dbReference type="ARBA" id="ARBA00010641"/>
    </source>
</evidence>
<feature type="domain" description="RNA polymerase sigma-70 region 2" evidence="6">
    <location>
        <begin position="23"/>
        <end position="89"/>
    </location>
</feature>
<protein>
    <recommendedName>
        <fullName evidence="10">RNA polymerase sigma70 factor</fullName>
    </recommendedName>
</protein>
<dbReference type="Pfam" id="PF08281">
    <property type="entry name" value="Sigma70_r4_2"/>
    <property type="match status" value="1"/>
</dbReference>
<evidence type="ECO:0000256" key="5">
    <source>
        <dbReference type="ARBA" id="ARBA00023163"/>
    </source>
</evidence>
<keyword evidence="9" id="KW-1185">Reference proteome</keyword>
<dbReference type="Gene3D" id="1.10.1740.10">
    <property type="match status" value="1"/>
</dbReference>
<dbReference type="PANTHER" id="PTHR43133:SF8">
    <property type="entry name" value="RNA POLYMERASE SIGMA FACTOR HI_1459-RELATED"/>
    <property type="match status" value="1"/>
</dbReference>
<evidence type="ECO:0008006" key="10">
    <source>
        <dbReference type="Google" id="ProtNLM"/>
    </source>
</evidence>
<dbReference type="InterPro" id="IPR013325">
    <property type="entry name" value="RNA_pol_sigma_r2"/>
</dbReference>
<evidence type="ECO:0000313" key="9">
    <source>
        <dbReference type="Proteomes" id="UP000035996"/>
    </source>
</evidence>
<accession>A0A0J6D2A8</accession>
<dbReference type="InterPro" id="IPR013249">
    <property type="entry name" value="RNA_pol_sigma70_r4_t2"/>
</dbReference>
<evidence type="ECO:0000259" key="6">
    <source>
        <dbReference type="Pfam" id="PF04542"/>
    </source>
</evidence>
<dbReference type="STRING" id="157733.AB986_09805"/>
<dbReference type="SUPFAM" id="SSF88659">
    <property type="entry name" value="Sigma3 and sigma4 domains of RNA polymerase sigma factors"/>
    <property type="match status" value="1"/>
</dbReference>
<comment type="caution">
    <text evidence="8">The sequence shown here is derived from an EMBL/GenBank/DDBJ whole genome shotgun (WGS) entry which is preliminary data.</text>
</comment>
<comment type="similarity">
    <text evidence="1">Belongs to the sigma-70 factor family. ECF subfamily.</text>
</comment>
<dbReference type="CDD" id="cd06171">
    <property type="entry name" value="Sigma70_r4"/>
    <property type="match status" value="1"/>
</dbReference>
<keyword evidence="2" id="KW-0805">Transcription regulation</keyword>
<dbReference type="SUPFAM" id="SSF88946">
    <property type="entry name" value="Sigma2 domain of RNA polymerase sigma factors"/>
    <property type="match status" value="1"/>
</dbReference>
<dbReference type="InterPro" id="IPR039425">
    <property type="entry name" value="RNA_pol_sigma-70-like"/>
</dbReference>
<organism evidence="8 9">
    <name type="scientific">Guptibacillus hwajinpoensis</name>
    <dbReference type="NCBI Taxonomy" id="208199"/>
    <lineage>
        <taxon>Bacteria</taxon>
        <taxon>Bacillati</taxon>
        <taxon>Bacillota</taxon>
        <taxon>Bacilli</taxon>
        <taxon>Bacillales</taxon>
        <taxon>Guptibacillaceae</taxon>
        <taxon>Guptibacillus</taxon>
    </lineage>
</organism>
<dbReference type="Pfam" id="PF04542">
    <property type="entry name" value="Sigma70_r2"/>
    <property type="match status" value="1"/>
</dbReference>
<name>A0A0J6D2A8_9BACL</name>
<dbReference type="OrthoDB" id="3472490at2"/>
<dbReference type="InterPro" id="IPR007627">
    <property type="entry name" value="RNA_pol_sigma70_r2"/>
</dbReference>
<dbReference type="InterPro" id="IPR013324">
    <property type="entry name" value="RNA_pol_sigma_r3/r4-like"/>
</dbReference>
<keyword evidence="4" id="KW-0238">DNA-binding</keyword>
<evidence type="ECO:0000259" key="7">
    <source>
        <dbReference type="Pfam" id="PF08281"/>
    </source>
</evidence>
<dbReference type="PATRIC" id="fig|157733.3.peg.4267"/>
<keyword evidence="3" id="KW-0731">Sigma factor</keyword>
<sequence length="178" mass="21163">MSFNRLSKSSVEITEPETLEQAYTLYKDSLYRFIYRYTLDEQLSIDLVQDTFLKFHNYKKRFDSNQSSLKTYLFTIAYQLMINKLKRRHKLKTLLPFLVNEQDHPTNKLDDKMAVQWAIKKLPEKQRAVILLIYYHDMTQEETSAVLEIPIGTVKSRLSSAIKRMREVMEGKPDETQK</sequence>
<dbReference type="EMBL" id="LELK01000001">
    <property type="protein sequence ID" value="KMM39465.1"/>
    <property type="molecule type" value="Genomic_DNA"/>
</dbReference>
<evidence type="ECO:0000256" key="2">
    <source>
        <dbReference type="ARBA" id="ARBA00023015"/>
    </source>
</evidence>